<dbReference type="Pfam" id="PF07035">
    <property type="entry name" value="RMC1_C"/>
    <property type="match status" value="1"/>
</dbReference>
<protein>
    <submittedName>
        <fullName evidence="3">Uncharacterized protein</fullName>
    </submittedName>
</protein>
<dbReference type="Proteomes" id="UP000007879">
    <property type="component" value="Unassembled WGS sequence"/>
</dbReference>
<reference evidence="4" key="1">
    <citation type="journal article" date="2010" name="Nature">
        <title>The Amphimedon queenslandica genome and the evolution of animal complexity.</title>
        <authorList>
            <person name="Srivastava M."/>
            <person name="Simakov O."/>
            <person name="Chapman J."/>
            <person name="Fahey B."/>
            <person name="Gauthier M.E."/>
            <person name="Mitros T."/>
            <person name="Richards G.S."/>
            <person name="Conaco C."/>
            <person name="Dacre M."/>
            <person name="Hellsten U."/>
            <person name="Larroux C."/>
            <person name="Putnam N.H."/>
            <person name="Stanke M."/>
            <person name="Adamska M."/>
            <person name="Darling A."/>
            <person name="Degnan S.M."/>
            <person name="Oakley T.H."/>
            <person name="Plachetzki D.C."/>
            <person name="Zhai Y."/>
            <person name="Adamski M."/>
            <person name="Calcino A."/>
            <person name="Cummins S.F."/>
            <person name="Goodstein D.M."/>
            <person name="Harris C."/>
            <person name="Jackson D.J."/>
            <person name="Leys S.P."/>
            <person name="Shu S."/>
            <person name="Woodcroft B.J."/>
            <person name="Vervoort M."/>
            <person name="Kosik K.S."/>
            <person name="Manning G."/>
            <person name="Degnan B.M."/>
            <person name="Rokhsar D.S."/>
        </authorList>
    </citation>
    <scope>NUCLEOTIDE SEQUENCE [LARGE SCALE GENOMIC DNA]</scope>
</reference>
<dbReference type="OMA" id="VWVHNRE"/>
<evidence type="ECO:0000259" key="1">
    <source>
        <dbReference type="Pfam" id="PF07035"/>
    </source>
</evidence>
<accession>A0A1X7TQG1</accession>
<feature type="domain" description="Regulator of MON1-CCZ1 complex N-terminal" evidence="2">
    <location>
        <begin position="28"/>
        <end position="140"/>
    </location>
</feature>
<feature type="domain" description="Mic1" evidence="1">
    <location>
        <begin position="400"/>
        <end position="632"/>
    </location>
</feature>
<keyword evidence="4" id="KW-1185">Reference proteome</keyword>
<dbReference type="GO" id="GO:0035658">
    <property type="term" value="C:Mon1-Ccz1 complex"/>
    <property type="evidence" value="ECO:0007669"/>
    <property type="project" value="InterPro"/>
</dbReference>
<evidence type="ECO:0000313" key="3">
    <source>
        <dbReference type="EnsemblMetazoa" id="Aqu2.1.17329_001"/>
    </source>
</evidence>
<dbReference type="Pfam" id="PF21029">
    <property type="entry name" value="RMC1_N"/>
    <property type="match status" value="1"/>
</dbReference>
<dbReference type="KEGG" id="aqu:100631961"/>
<dbReference type="GO" id="GO:0031902">
    <property type="term" value="C:late endosome membrane"/>
    <property type="evidence" value="ECO:0007669"/>
    <property type="project" value="TreeGrafter"/>
</dbReference>
<gene>
    <name evidence="3" type="primary">100631961</name>
</gene>
<dbReference type="Gene3D" id="2.130.10.10">
    <property type="entry name" value="YVTN repeat-like/Quinoprotein amine dehydrogenase"/>
    <property type="match status" value="1"/>
</dbReference>
<dbReference type="STRING" id="400682.A0A1X7TQG1"/>
<dbReference type="eggNOG" id="KOG2377">
    <property type="taxonomic scope" value="Eukaryota"/>
</dbReference>
<organism evidence="3">
    <name type="scientific">Amphimedon queenslandica</name>
    <name type="common">Sponge</name>
    <dbReference type="NCBI Taxonomy" id="400682"/>
    <lineage>
        <taxon>Eukaryota</taxon>
        <taxon>Metazoa</taxon>
        <taxon>Porifera</taxon>
        <taxon>Demospongiae</taxon>
        <taxon>Heteroscleromorpha</taxon>
        <taxon>Haplosclerida</taxon>
        <taxon>Niphatidae</taxon>
        <taxon>Amphimedon</taxon>
    </lineage>
</organism>
<dbReference type="InterPro" id="IPR040371">
    <property type="entry name" value="RMC1"/>
</dbReference>
<dbReference type="InParanoid" id="A0A1X7TQG1"/>
<dbReference type="InterPro" id="IPR015943">
    <property type="entry name" value="WD40/YVTN_repeat-like_dom_sf"/>
</dbReference>
<dbReference type="SUPFAM" id="SSF101908">
    <property type="entry name" value="Putative isomerase YbhE"/>
    <property type="match status" value="1"/>
</dbReference>
<proteinExistence type="predicted"/>
<evidence type="ECO:0000313" key="4">
    <source>
        <dbReference type="Proteomes" id="UP000007879"/>
    </source>
</evidence>
<dbReference type="EnsemblMetazoa" id="Aqu2.1.17329_001">
    <property type="protein sequence ID" value="Aqu2.1.17329_001"/>
    <property type="gene ID" value="Aqu2.1.17329"/>
</dbReference>
<dbReference type="OrthoDB" id="26384at2759"/>
<dbReference type="GO" id="GO:0005765">
    <property type="term" value="C:lysosomal membrane"/>
    <property type="evidence" value="ECO:0007669"/>
    <property type="project" value="TreeGrafter"/>
</dbReference>
<dbReference type="InterPro" id="IPR049040">
    <property type="entry name" value="RMC1_N"/>
</dbReference>
<dbReference type="PANTHER" id="PTHR12897">
    <property type="entry name" value="COLON CANCER-ASSOCIATED PROTEIN MIC1"/>
    <property type="match status" value="1"/>
</dbReference>
<dbReference type="AlphaFoldDB" id="A0A1X7TQG1"/>
<dbReference type="PANTHER" id="PTHR12897:SF4">
    <property type="entry name" value="REGULATOR OF MON1-CCZ1 COMPLEX"/>
    <property type="match status" value="1"/>
</dbReference>
<dbReference type="InterPro" id="IPR009755">
    <property type="entry name" value="RMC1_C"/>
</dbReference>
<sequence>MASIGSHYLELEQVPLVFDPLEKTKGSFFDQGNFQMFCVQEGFSKVKVKSVKEEDNFNLTIPQRGQVRSIKFSGGQPKILSIQTRSNSVEFVNVFSSDREQTLPLKQHQYDVVGFHWVFRNDYVILITTSTVELYSCNSSSLSFKLLKSFNINVSWAIFSPTEYILIVCSKGGNFLHPFYFRSGSSVPITRLPKIEIELGPSRDLKASLKERDVFVMTLYGHVYIAVIRTSPQGPGFGSEVLLFHLPHDGAAKLSHILNMDIPGRCTLSVVDNLVVVHHQASKTSMIYDISFGGSISGSTLKHNAVLAPLPLSPTVVHLRQRSGSKTPSPKIITDDSLIAHDSSITSITPELYSSKWIFFQPNVVIDAQYGVIWLLKLNLTSISNMMTDKCNVIQLLLMRSGGKDVIVEVFRECLEPGRQANLSILGAMFDQLNHAFKILSGYHDIGPGKPYQNSISQREFYTNVLVPFSDRKDMPYQYMVAVTIEYIRSLNKFGIQVEHFLFELVMVILIENKCFYQLHQFLQYHVICDSKPLATLLLSKELVYSPATQLAMDMFKRLGTADSEIIDILLSRGQILSALRFVKASDKVDTVSARLFLEAAANEDDHMLFYTVYKFFEERNMRLRKRAEFPADEQCKEYEELFINWFGGKKT</sequence>
<evidence type="ECO:0000259" key="2">
    <source>
        <dbReference type="Pfam" id="PF21029"/>
    </source>
</evidence>
<dbReference type="GO" id="GO:0010506">
    <property type="term" value="P:regulation of autophagy"/>
    <property type="evidence" value="ECO:0007669"/>
    <property type="project" value="InterPro"/>
</dbReference>
<dbReference type="EnsemblMetazoa" id="XM_003389971.2">
    <property type="protein sequence ID" value="XP_003390019.1"/>
    <property type="gene ID" value="LOC100631961"/>
</dbReference>
<reference evidence="3" key="2">
    <citation type="submission" date="2017-05" db="UniProtKB">
        <authorList>
            <consortium name="EnsemblMetazoa"/>
        </authorList>
    </citation>
    <scope>IDENTIFICATION</scope>
</reference>
<name>A0A1X7TQG1_AMPQE</name>